<evidence type="ECO:0000256" key="2">
    <source>
        <dbReference type="ARBA" id="ARBA00005083"/>
    </source>
</evidence>
<comment type="cofactor">
    <cofactor evidence="1 9">
        <name>FAD</name>
        <dbReference type="ChEBI" id="CHEBI:57692"/>
    </cofactor>
</comment>
<dbReference type="Gene3D" id="3.30.43.10">
    <property type="entry name" value="Uridine Diphospho-n-acetylenolpyruvylglucosamine Reductase, domain 2"/>
    <property type="match status" value="1"/>
</dbReference>
<evidence type="ECO:0000256" key="8">
    <source>
        <dbReference type="ARBA" id="ARBA00033418"/>
    </source>
</evidence>
<comment type="subcellular location">
    <subcellularLocation>
        <location evidence="9">Mitochondrion membrane</location>
    </subcellularLocation>
</comment>
<comment type="similarity">
    <text evidence="3 9">Belongs to the oxygen-dependent FAD-linked oxidoreductase family.</text>
</comment>
<dbReference type="InterPro" id="IPR016167">
    <property type="entry name" value="FAD-bd_PCMH_sub1"/>
</dbReference>
<keyword evidence="7 9" id="KW-0560">Oxidoreductase</keyword>
<dbReference type="PANTHER" id="PTHR43762:SF1">
    <property type="entry name" value="D-ARABINONO-1,4-LACTONE OXIDASE"/>
    <property type="match status" value="1"/>
</dbReference>
<dbReference type="RefSeq" id="XP_033599276.1">
    <property type="nucleotide sequence ID" value="XM_033742344.1"/>
</dbReference>
<name>A0A6A6W2P2_9PEZI</name>
<dbReference type="Pfam" id="PF04030">
    <property type="entry name" value="ALO"/>
    <property type="match status" value="1"/>
</dbReference>
<keyword evidence="9" id="KW-0496">Mitochondrion</keyword>
<dbReference type="Gene3D" id="3.30.70.2520">
    <property type="match status" value="1"/>
</dbReference>
<proteinExistence type="inferred from homology"/>
<evidence type="ECO:0000256" key="1">
    <source>
        <dbReference type="ARBA" id="ARBA00001974"/>
    </source>
</evidence>
<evidence type="ECO:0000259" key="10">
    <source>
        <dbReference type="PROSITE" id="PS51387"/>
    </source>
</evidence>
<evidence type="ECO:0000256" key="5">
    <source>
        <dbReference type="ARBA" id="ARBA00022630"/>
    </source>
</evidence>
<gene>
    <name evidence="11" type="ORF">EJ05DRAFT_44973</name>
</gene>
<dbReference type="InterPro" id="IPR010031">
    <property type="entry name" value="FAD_lactone_oxidase-like"/>
</dbReference>
<organism evidence="11 12">
    <name type="scientific">Pseudovirgaria hyperparasitica</name>
    <dbReference type="NCBI Taxonomy" id="470096"/>
    <lineage>
        <taxon>Eukaryota</taxon>
        <taxon>Fungi</taxon>
        <taxon>Dikarya</taxon>
        <taxon>Ascomycota</taxon>
        <taxon>Pezizomycotina</taxon>
        <taxon>Dothideomycetes</taxon>
        <taxon>Dothideomycetes incertae sedis</taxon>
        <taxon>Acrospermales</taxon>
        <taxon>Acrospermaceae</taxon>
        <taxon>Pseudovirgaria</taxon>
    </lineage>
</organism>
<evidence type="ECO:0000256" key="3">
    <source>
        <dbReference type="ARBA" id="ARBA00005466"/>
    </source>
</evidence>
<dbReference type="UniPathway" id="UPA00771">
    <property type="reaction ID" value="UER00766"/>
</dbReference>
<dbReference type="Gene3D" id="3.30.465.10">
    <property type="match status" value="1"/>
</dbReference>
<keyword evidence="12" id="KW-1185">Reference proteome</keyword>
<sequence>MSLRLEIELDKLDPAVPFRASRNHLHHTWARTFYTSPELYIQPESLEEVLKVVTLARRCRRRVVVVGCAHSPSDLTCSSSWIVNLDKYNNVLRVDKDAKTMTVQGGMRLADFNRRAAEHGLTIRNLGSIDEQSIVGAIATATHGSSLQHGLLSQNVKSLRIVLANGGSVKCSKDHNEELFRAALVSLGALGIIVEVEFQLRQTTNIEWVQSIEPLSLVTGTWNTDLWTQAEFTRVWWLPYLKRAIIWRADTTTKPRRAPASNWYGGSMGYHIYHNLLWLSNYFPRLLPAIEWFVFGMQYGFRNGTTASAVEEMRSGLLMNCLYSQFVNEWAIPLSKGLEAIDRLSAWLNGDEVTAAIPFSSEGLWVHSPIEVRVSDTSSVSPRPFLDPSCSSEPTLYLNATLYRPYHQDPPCRERYYEAFEYLMRSLGGRPHWAKNFNTVTQTDIQRMYGADLNSYLKIRQEVDPEGMFVGAWHRRLLLGSQETLLARNALSLEEREVARESRRGGGMKWYGEVVGGSESVLGSATSEESFDLMQGAEAEQSMLMSKSAFVLEEVDGDEQDHEKAD</sequence>
<dbReference type="AlphaFoldDB" id="A0A6A6W2P2"/>
<dbReference type="PROSITE" id="PS51387">
    <property type="entry name" value="FAD_PCMH"/>
    <property type="match status" value="1"/>
</dbReference>
<dbReference type="SUPFAM" id="SSF56176">
    <property type="entry name" value="FAD-binding/transporter-associated domain-like"/>
    <property type="match status" value="1"/>
</dbReference>
<dbReference type="NCBIfam" id="TIGR01678">
    <property type="entry name" value="FAD_lactone_ox"/>
    <property type="match status" value="1"/>
</dbReference>
<dbReference type="PIRSF" id="PIRSF000136">
    <property type="entry name" value="LGO_GLO"/>
    <property type="match status" value="1"/>
</dbReference>
<dbReference type="GO" id="GO:0003885">
    <property type="term" value="F:D-arabinono-1,4-lactone oxidase activity"/>
    <property type="evidence" value="ECO:0007669"/>
    <property type="project" value="UniProtKB-UniRule"/>
</dbReference>
<evidence type="ECO:0000313" key="12">
    <source>
        <dbReference type="Proteomes" id="UP000799437"/>
    </source>
</evidence>
<accession>A0A6A6W2P2</accession>
<evidence type="ECO:0000256" key="9">
    <source>
        <dbReference type="RuleBase" id="RU367158"/>
    </source>
</evidence>
<keyword evidence="6 9" id="KW-0274">FAD</keyword>
<protein>
    <recommendedName>
        <fullName evidence="4 9">D-arabinono-1,4-lactone oxidase</fullName>
        <shortName evidence="9">ALO</shortName>
        <ecNumber evidence="4 9">1.1.3.37</ecNumber>
    </recommendedName>
    <alternativeName>
        <fullName evidence="8 9">L-galactono-gamma-lactone oxidase</fullName>
    </alternativeName>
</protein>
<comment type="catalytic activity">
    <reaction evidence="9">
        <text>D-arabinono-1,4-lactone + O2 = dehydro-D-arabinono-1,4-lactone + H2O2 + H(+)</text>
        <dbReference type="Rhea" id="RHEA:23756"/>
        <dbReference type="ChEBI" id="CHEBI:15378"/>
        <dbReference type="ChEBI" id="CHEBI:15379"/>
        <dbReference type="ChEBI" id="CHEBI:16240"/>
        <dbReference type="ChEBI" id="CHEBI:16292"/>
        <dbReference type="ChEBI" id="CHEBI:58277"/>
        <dbReference type="EC" id="1.1.3.37"/>
    </reaction>
</comment>
<dbReference type="GeneID" id="54483398"/>
<dbReference type="Proteomes" id="UP000799437">
    <property type="component" value="Unassembled WGS sequence"/>
</dbReference>
<dbReference type="InterPro" id="IPR006094">
    <property type="entry name" value="Oxid_FAD_bind_N"/>
</dbReference>
<dbReference type="PANTHER" id="PTHR43762">
    <property type="entry name" value="L-GULONOLACTONE OXIDASE"/>
    <property type="match status" value="1"/>
</dbReference>
<evidence type="ECO:0000256" key="6">
    <source>
        <dbReference type="ARBA" id="ARBA00022827"/>
    </source>
</evidence>
<dbReference type="OrthoDB" id="610608at2759"/>
<reference evidence="11" key="1">
    <citation type="journal article" date="2020" name="Stud. Mycol.">
        <title>101 Dothideomycetes genomes: a test case for predicting lifestyles and emergence of pathogens.</title>
        <authorList>
            <person name="Haridas S."/>
            <person name="Albert R."/>
            <person name="Binder M."/>
            <person name="Bloem J."/>
            <person name="Labutti K."/>
            <person name="Salamov A."/>
            <person name="Andreopoulos B."/>
            <person name="Baker S."/>
            <person name="Barry K."/>
            <person name="Bills G."/>
            <person name="Bluhm B."/>
            <person name="Cannon C."/>
            <person name="Castanera R."/>
            <person name="Culley D."/>
            <person name="Daum C."/>
            <person name="Ezra D."/>
            <person name="Gonzalez J."/>
            <person name="Henrissat B."/>
            <person name="Kuo A."/>
            <person name="Liang C."/>
            <person name="Lipzen A."/>
            <person name="Lutzoni F."/>
            <person name="Magnuson J."/>
            <person name="Mondo S."/>
            <person name="Nolan M."/>
            <person name="Ohm R."/>
            <person name="Pangilinan J."/>
            <person name="Park H.-J."/>
            <person name="Ramirez L."/>
            <person name="Alfaro M."/>
            <person name="Sun H."/>
            <person name="Tritt A."/>
            <person name="Yoshinaga Y."/>
            <person name="Zwiers L.-H."/>
            <person name="Turgeon B."/>
            <person name="Goodwin S."/>
            <person name="Spatafora J."/>
            <person name="Crous P."/>
            <person name="Grigoriev I."/>
        </authorList>
    </citation>
    <scope>NUCLEOTIDE SEQUENCE</scope>
    <source>
        <strain evidence="11">CBS 121739</strain>
    </source>
</reference>
<dbReference type="EC" id="1.1.3.37" evidence="4 9"/>
<dbReference type="InterPro" id="IPR016169">
    <property type="entry name" value="FAD-bd_PCMH_sub2"/>
</dbReference>
<dbReference type="EMBL" id="ML996574">
    <property type="protein sequence ID" value="KAF2756825.1"/>
    <property type="molecule type" value="Genomic_DNA"/>
</dbReference>
<dbReference type="InterPro" id="IPR036318">
    <property type="entry name" value="FAD-bd_PCMH-like_sf"/>
</dbReference>
<dbReference type="Pfam" id="PF01565">
    <property type="entry name" value="FAD_binding_4"/>
    <property type="match status" value="1"/>
</dbReference>
<evidence type="ECO:0000256" key="7">
    <source>
        <dbReference type="ARBA" id="ARBA00023002"/>
    </source>
</evidence>
<keyword evidence="5 9" id="KW-0285">Flavoprotein</keyword>
<dbReference type="GO" id="GO:0071949">
    <property type="term" value="F:FAD binding"/>
    <property type="evidence" value="ECO:0007669"/>
    <property type="project" value="UniProtKB-UniRule"/>
</dbReference>
<evidence type="ECO:0000313" key="11">
    <source>
        <dbReference type="EMBL" id="KAF2756825.1"/>
    </source>
</evidence>
<feature type="domain" description="FAD-binding PCMH-type" evidence="10">
    <location>
        <begin position="33"/>
        <end position="203"/>
    </location>
</feature>
<dbReference type="InterPro" id="IPR030654">
    <property type="entry name" value="Sugar_lactone_oxidase"/>
</dbReference>
<dbReference type="InterPro" id="IPR016166">
    <property type="entry name" value="FAD-bd_PCMH"/>
</dbReference>
<evidence type="ECO:0000256" key="4">
    <source>
        <dbReference type="ARBA" id="ARBA00013136"/>
    </source>
</evidence>
<comment type="pathway">
    <text evidence="2 9">Cofactor biosynthesis; D-erythroascorbate biosynthesis; dehydro-D-arabinono-1,4-lactone from D-arabinose: step 2/2.</text>
</comment>
<dbReference type="GO" id="GO:0031966">
    <property type="term" value="C:mitochondrial membrane"/>
    <property type="evidence" value="ECO:0007669"/>
    <property type="project" value="UniProtKB-SubCell"/>
</dbReference>
<dbReference type="InterPro" id="IPR007173">
    <property type="entry name" value="ALO_C"/>
</dbReference>